<sequence>MKFFPCYIFSFLQELSAERDSLTRFYVKGVDILEDHVHVRSSIDKTSDFDSERRVFEYEMLLEEGSSEGSGTTETLTTTEIKTSTTASTTTAMTQTINYDETNYDLNIKLQNQYEKTACKSFDLSCIVIFPCDYRDSDCSRKRRQADNDLIVILLRTSLDNSEAVKKQLQADFDVAKTDPDIDPVIKEKLTLVVQDIEQVEKAEDKCTKNFVKSTTGIITITVVTVLSVFYIVAAGIFIFKYANLMKTVIIVSGIIIFELVMVLMFFTVLESKCKNEGISPALGGGLIGVSIFVWLALTIGMYIFQNRRKVSEKKVSFAISDVTNDDSVSMNQFANPFDD</sequence>
<keyword evidence="3" id="KW-1185">Reference proteome</keyword>
<dbReference type="Proteomes" id="UP000001307">
    <property type="component" value="Unassembled WGS sequence"/>
</dbReference>
<dbReference type="EMBL" id="FN653163">
    <property type="protein sequence ID" value="CBY13151.1"/>
    <property type="molecule type" value="Genomic_DNA"/>
</dbReference>
<dbReference type="InParanoid" id="E4XTT9"/>
<evidence type="ECO:0000313" key="3">
    <source>
        <dbReference type="Proteomes" id="UP000001307"/>
    </source>
</evidence>
<gene>
    <name evidence="2" type="ORF">GSOID_T00003898001</name>
</gene>
<keyword evidence="1" id="KW-0472">Membrane</keyword>
<proteinExistence type="predicted"/>
<feature type="transmembrane region" description="Helical" evidence="1">
    <location>
        <begin position="217"/>
        <end position="240"/>
    </location>
</feature>
<protein>
    <submittedName>
        <fullName evidence="2">Uncharacterized protein</fullName>
    </submittedName>
</protein>
<keyword evidence="1" id="KW-1133">Transmembrane helix</keyword>
<feature type="transmembrane region" description="Helical" evidence="1">
    <location>
        <begin position="249"/>
        <end position="270"/>
    </location>
</feature>
<name>E4XTT9_OIKDI</name>
<dbReference type="AlphaFoldDB" id="E4XTT9"/>
<keyword evidence="1" id="KW-0812">Transmembrane</keyword>
<accession>E4XTT9</accession>
<reference evidence="2" key="1">
    <citation type="journal article" date="2010" name="Science">
        <title>Plasticity of animal genome architecture unmasked by rapid evolution of a pelagic tunicate.</title>
        <authorList>
            <person name="Denoeud F."/>
            <person name="Henriet S."/>
            <person name="Mungpakdee S."/>
            <person name="Aury J.M."/>
            <person name="Da Silva C."/>
            <person name="Brinkmann H."/>
            <person name="Mikhaleva J."/>
            <person name="Olsen L.C."/>
            <person name="Jubin C."/>
            <person name="Canestro C."/>
            <person name="Bouquet J.M."/>
            <person name="Danks G."/>
            <person name="Poulain J."/>
            <person name="Campsteijn C."/>
            <person name="Adamski M."/>
            <person name="Cross I."/>
            <person name="Yadetie F."/>
            <person name="Muffato M."/>
            <person name="Louis A."/>
            <person name="Butcher S."/>
            <person name="Tsagkogeorga G."/>
            <person name="Konrad A."/>
            <person name="Singh S."/>
            <person name="Jensen M.F."/>
            <person name="Cong E.H."/>
            <person name="Eikeseth-Otteraa H."/>
            <person name="Noel B."/>
            <person name="Anthouard V."/>
            <person name="Porcel B.M."/>
            <person name="Kachouri-Lafond R."/>
            <person name="Nishino A."/>
            <person name="Ugolini M."/>
            <person name="Chourrout P."/>
            <person name="Nishida H."/>
            <person name="Aasland R."/>
            <person name="Huzurbazar S."/>
            <person name="Westhof E."/>
            <person name="Delsuc F."/>
            <person name="Lehrach H."/>
            <person name="Reinhardt R."/>
            <person name="Weissenbach J."/>
            <person name="Roy S.W."/>
            <person name="Artiguenave F."/>
            <person name="Postlethwait J.H."/>
            <person name="Manak J.R."/>
            <person name="Thompson E.M."/>
            <person name="Jaillon O."/>
            <person name="Du Pasquier L."/>
            <person name="Boudinot P."/>
            <person name="Liberles D.A."/>
            <person name="Volff J.N."/>
            <person name="Philippe H."/>
            <person name="Lenhard B."/>
            <person name="Roest Crollius H."/>
            <person name="Wincker P."/>
            <person name="Chourrout D."/>
        </authorList>
    </citation>
    <scope>NUCLEOTIDE SEQUENCE [LARGE SCALE GENOMIC DNA]</scope>
</reference>
<evidence type="ECO:0000313" key="2">
    <source>
        <dbReference type="EMBL" id="CBY13151.1"/>
    </source>
</evidence>
<organism evidence="2">
    <name type="scientific">Oikopleura dioica</name>
    <name type="common">Tunicate</name>
    <dbReference type="NCBI Taxonomy" id="34765"/>
    <lineage>
        <taxon>Eukaryota</taxon>
        <taxon>Metazoa</taxon>
        <taxon>Chordata</taxon>
        <taxon>Tunicata</taxon>
        <taxon>Appendicularia</taxon>
        <taxon>Copelata</taxon>
        <taxon>Oikopleuridae</taxon>
        <taxon>Oikopleura</taxon>
    </lineage>
</organism>
<feature type="transmembrane region" description="Helical" evidence="1">
    <location>
        <begin position="282"/>
        <end position="305"/>
    </location>
</feature>
<evidence type="ECO:0000256" key="1">
    <source>
        <dbReference type="SAM" id="Phobius"/>
    </source>
</evidence>